<dbReference type="RefSeq" id="WP_069779256.1">
    <property type="nucleotide sequence ID" value="NZ_CP017248.1"/>
</dbReference>
<accession>A0A1D7YB14</accession>
<feature type="domain" description="Helix-turn-helix" evidence="1">
    <location>
        <begin position="19"/>
        <end position="65"/>
    </location>
</feature>
<dbReference type="KEGG" id="spun:BFF78_17780"/>
<dbReference type="Pfam" id="PF12728">
    <property type="entry name" value="HTH_17"/>
    <property type="match status" value="1"/>
</dbReference>
<keyword evidence="3" id="KW-1185">Reference proteome</keyword>
<organism evidence="2 3">
    <name type="scientific">Streptomyces fodineus</name>
    <dbReference type="NCBI Taxonomy" id="1904616"/>
    <lineage>
        <taxon>Bacteria</taxon>
        <taxon>Bacillati</taxon>
        <taxon>Actinomycetota</taxon>
        <taxon>Actinomycetes</taxon>
        <taxon>Kitasatosporales</taxon>
        <taxon>Streptomycetaceae</taxon>
        <taxon>Streptomyces</taxon>
    </lineage>
</organism>
<proteinExistence type="predicted"/>
<protein>
    <submittedName>
        <fullName evidence="2">Excisionase</fullName>
    </submittedName>
</protein>
<sequence>MSTPARKRRTPKDELVPLSEALEELRISRATWYRWRNHGYAPEARRTPSGRICVRRSVLDAFKDELEAA</sequence>
<evidence type="ECO:0000313" key="3">
    <source>
        <dbReference type="Proteomes" id="UP000094960"/>
    </source>
</evidence>
<evidence type="ECO:0000313" key="2">
    <source>
        <dbReference type="EMBL" id="AOR32666.1"/>
    </source>
</evidence>
<gene>
    <name evidence="2" type="ORF">BFF78_17780</name>
</gene>
<dbReference type="InterPro" id="IPR041657">
    <property type="entry name" value="HTH_17"/>
</dbReference>
<dbReference type="AlphaFoldDB" id="A0A1D7YB14"/>
<reference evidence="3" key="1">
    <citation type="submission" date="2016-09" db="EMBL/GenBank/DDBJ databases">
        <title>Streptomyces puniciscabiei strain:TW1S1 Genome sequencing and assembly.</title>
        <authorList>
            <person name="Kim M.-K."/>
            <person name="Kim S.B."/>
        </authorList>
    </citation>
    <scope>NUCLEOTIDE SEQUENCE [LARGE SCALE GENOMIC DNA]</scope>
    <source>
        <strain evidence="3">TW1S1</strain>
    </source>
</reference>
<dbReference type="Proteomes" id="UP000094960">
    <property type="component" value="Chromosome"/>
</dbReference>
<evidence type="ECO:0000259" key="1">
    <source>
        <dbReference type="Pfam" id="PF12728"/>
    </source>
</evidence>
<name>A0A1D7YB14_9ACTN</name>
<dbReference type="EMBL" id="CP017248">
    <property type="protein sequence ID" value="AOR32666.1"/>
    <property type="molecule type" value="Genomic_DNA"/>
</dbReference>